<dbReference type="RefSeq" id="WP_058288966.1">
    <property type="nucleotide sequence ID" value="NZ_CYSD01000014.1"/>
</dbReference>
<evidence type="ECO:0000256" key="2">
    <source>
        <dbReference type="ARBA" id="ARBA00022692"/>
    </source>
</evidence>
<accession>A0A0P1G3D8</accession>
<evidence type="ECO:0000256" key="4">
    <source>
        <dbReference type="ARBA" id="ARBA00023136"/>
    </source>
</evidence>
<dbReference type="InterPro" id="IPR050739">
    <property type="entry name" value="MFP"/>
</dbReference>
<evidence type="ECO:0000256" key="1">
    <source>
        <dbReference type="ARBA" id="ARBA00004167"/>
    </source>
</evidence>
<proteinExistence type="predicted"/>
<sequence>MNIRHECPKPNLSYSVTAPLKLHCQNGQLHVAQRWSLTGVWLEDEDVDLQGEVTLTVPFQGIDVSFPVLLTERTEDGGFHFKDLTVRQRETLSTFYQGVLSGRMVSTEDIITSLDTPVDLVPMSETEEEEAAGRAGQAPRALRIVLNVGLFVLLAGVLAVFLGSKLLNRISHIQLDHARFQAPITEYVAPDASYVKSLHVRIGETVEPGDLLVKLSDPDRDSDVEDVRIEVLTAERRLHSAQDRLDRHIAQYAVKREDLWRAFYRLWLPLRAKDPRMLIYPPDVQRAWEAYVHFTNGIDDGPGGYWEMRALLETTVEDRQLDLRHWKRELRHRKAAVGNLVLRARGPGTVTEIDAIKNSTVARGARVVEVEDRTPRLAVAWLDDRMATHVHPGMDAMIHFSYRGERRSVPGEVLKIEAGADVARPDRYGMILTIKAEGVGVMNTRKWFGRNAPVHIALRRPMFWDRWFNAGT</sequence>
<evidence type="ECO:0000313" key="8">
    <source>
        <dbReference type="Proteomes" id="UP000052022"/>
    </source>
</evidence>
<feature type="transmembrane region" description="Helical" evidence="6">
    <location>
        <begin position="144"/>
        <end position="163"/>
    </location>
</feature>
<evidence type="ECO:0000256" key="3">
    <source>
        <dbReference type="ARBA" id="ARBA00022989"/>
    </source>
</evidence>
<dbReference type="PANTHER" id="PTHR30386">
    <property type="entry name" value="MEMBRANE FUSION SUBUNIT OF EMRAB-TOLC MULTIDRUG EFFLUX PUMP"/>
    <property type="match status" value="1"/>
</dbReference>
<keyword evidence="3 6" id="KW-1133">Transmembrane helix</keyword>
<comment type="subcellular location">
    <subcellularLocation>
        <location evidence="1">Membrane</location>
        <topology evidence="1">Single-pass membrane protein</topology>
    </subcellularLocation>
</comment>
<dbReference type="AlphaFoldDB" id="A0A0P1G3D8"/>
<dbReference type="GO" id="GO:0016020">
    <property type="term" value="C:membrane"/>
    <property type="evidence" value="ECO:0007669"/>
    <property type="project" value="UniProtKB-SubCell"/>
</dbReference>
<organism evidence="7 8">
    <name type="scientific">Tritonibacter multivorans</name>
    <dbReference type="NCBI Taxonomy" id="928856"/>
    <lineage>
        <taxon>Bacteria</taxon>
        <taxon>Pseudomonadati</taxon>
        <taxon>Pseudomonadota</taxon>
        <taxon>Alphaproteobacteria</taxon>
        <taxon>Rhodobacterales</taxon>
        <taxon>Paracoccaceae</taxon>
        <taxon>Tritonibacter</taxon>
    </lineage>
</organism>
<dbReference type="STRING" id="928856.SAMN04488049_11297"/>
<protein>
    <submittedName>
        <fullName evidence="7">Efflux transporter, RND family, MFP subunit</fullName>
    </submittedName>
</protein>
<dbReference type="OrthoDB" id="7857540at2"/>
<feature type="coiled-coil region" evidence="5">
    <location>
        <begin position="224"/>
        <end position="251"/>
    </location>
</feature>
<dbReference type="EMBL" id="CYSD01000014">
    <property type="protein sequence ID" value="CUH76317.1"/>
    <property type="molecule type" value="Genomic_DNA"/>
</dbReference>
<dbReference type="PANTHER" id="PTHR30386:SF26">
    <property type="entry name" value="TRANSPORT PROTEIN COMB"/>
    <property type="match status" value="1"/>
</dbReference>
<name>A0A0P1G3D8_9RHOB</name>
<evidence type="ECO:0000313" key="7">
    <source>
        <dbReference type="EMBL" id="CUH76317.1"/>
    </source>
</evidence>
<evidence type="ECO:0000256" key="6">
    <source>
        <dbReference type="SAM" id="Phobius"/>
    </source>
</evidence>
<keyword evidence="2 6" id="KW-0812">Transmembrane</keyword>
<evidence type="ECO:0000256" key="5">
    <source>
        <dbReference type="SAM" id="Coils"/>
    </source>
</evidence>
<keyword evidence="8" id="KW-1185">Reference proteome</keyword>
<gene>
    <name evidence="7" type="ORF">TRM7557_00831</name>
</gene>
<reference evidence="7 8" key="1">
    <citation type="submission" date="2015-09" db="EMBL/GenBank/DDBJ databases">
        <authorList>
            <consortium name="Swine Surveillance"/>
        </authorList>
    </citation>
    <scope>NUCLEOTIDE SEQUENCE [LARGE SCALE GENOMIC DNA]</scope>
    <source>
        <strain evidence="7 8">CECT 7557</strain>
    </source>
</reference>
<keyword evidence="4 6" id="KW-0472">Membrane</keyword>
<dbReference type="Proteomes" id="UP000052022">
    <property type="component" value="Unassembled WGS sequence"/>
</dbReference>
<keyword evidence="5" id="KW-0175">Coiled coil</keyword>